<dbReference type="GO" id="GO:0016020">
    <property type="term" value="C:membrane"/>
    <property type="evidence" value="ECO:0007669"/>
    <property type="project" value="UniProtKB-SubCell"/>
</dbReference>
<keyword evidence="5 8" id="KW-1133">Transmembrane helix</keyword>
<evidence type="ECO:0000256" key="1">
    <source>
        <dbReference type="ARBA" id="ARBA00004141"/>
    </source>
</evidence>
<feature type="domain" description="Sodium/calcium exchanger membrane region" evidence="9">
    <location>
        <begin position="31"/>
        <end position="191"/>
    </location>
</feature>
<feature type="domain" description="Sodium/calcium exchanger membrane region" evidence="9">
    <location>
        <begin position="556"/>
        <end position="739"/>
    </location>
</feature>
<feature type="transmembrane region" description="Helical" evidence="8">
    <location>
        <begin position="494"/>
        <end position="515"/>
    </location>
</feature>
<feature type="transmembrane region" description="Helical" evidence="8">
    <location>
        <begin position="727"/>
        <end position="748"/>
    </location>
</feature>
<feature type="transmembrane region" description="Helical" evidence="8">
    <location>
        <begin position="635"/>
        <end position="668"/>
    </location>
</feature>
<evidence type="ECO:0000256" key="8">
    <source>
        <dbReference type="SAM" id="Phobius"/>
    </source>
</evidence>
<dbReference type="Proteomes" id="UP001377567">
    <property type="component" value="Unassembled WGS sequence"/>
</dbReference>
<dbReference type="Gene3D" id="1.20.1420.30">
    <property type="entry name" value="NCX, central ion-binding region"/>
    <property type="match status" value="2"/>
</dbReference>
<evidence type="ECO:0000256" key="4">
    <source>
        <dbReference type="ARBA" id="ARBA00022692"/>
    </source>
</evidence>
<evidence type="ECO:0000256" key="7">
    <source>
        <dbReference type="SAM" id="MobiDB-lite"/>
    </source>
</evidence>
<keyword evidence="4 8" id="KW-0812">Transmembrane</keyword>
<keyword evidence="11" id="KW-1185">Reference proteome</keyword>
<dbReference type="GO" id="GO:0008324">
    <property type="term" value="F:monoatomic cation transmembrane transporter activity"/>
    <property type="evidence" value="ECO:0007669"/>
    <property type="project" value="TreeGrafter"/>
</dbReference>
<reference evidence="10 11" key="1">
    <citation type="journal article" date="2023" name="Elife">
        <title>Identification of key yeast species and microbe-microbe interactions impacting larval growth of Drosophila in the wild.</title>
        <authorList>
            <person name="Mure A."/>
            <person name="Sugiura Y."/>
            <person name="Maeda R."/>
            <person name="Honda K."/>
            <person name="Sakurai N."/>
            <person name="Takahashi Y."/>
            <person name="Watada M."/>
            <person name="Katoh T."/>
            <person name="Gotoh A."/>
            <person name="Gotoh Y."/>
            <person name="Taniguchi I."/>
            <person name="Nakamura K."/>
            <person name="Hayashi T."/>
            <person name="Katayama T."/>
            <person name="Uemura T."/>
            <person name="Hattori Y."/>
        </authorList>
    </citation>
    <scope>NUCLEOTIDE SEQUENCE [LARGE SCALE GENOMIC DNA]</scope>
    <source>
        <strain evidence="10 11">KH-74</strain>
    </source>
</reference>
<dbReference type="Pfam" id="PF01699">
    <property type="entry name" value="Na_Ca_ex"/>
    <property type="match status" value="2"/>
</dbReference>
<evidence type="ECO:0000256" key="3">
    <source>
        <dbReference type="ARBA" id="ARBA00022448"/>
    </source>
</evidence>
<organism evidence="10 11">
    <name type="scientific">Maudiozyma humilis</name>
    <name type="common">Sour dough yeast</name>
    <name type="synonym">Kazachstania humilis</name>
    <dbReference type="NCBI Taxonomy" id="51915"/>
    <lineage>
        <taxon>Eukaryota</taxon>
        <taxon>Fungi</taxon>
        <taxon>Dikarya</taxon>
        <taxon>Ascomycota</taxon>
        <taxon>Saccharomycotina</taxon>
        <taxon>Saccharomycetes</taxon>
        <taxon>Saccharomycetales</taxon>
        <taxon>Saccharomycetaceae</taxon>
        <taxon>Maudiozyma</taxon>
    </lineage>
</organism>
<comment type="caution">
    <text evidence="10">The sequence shown here is derived from an EMBL/GenBank/DDBJ whole genome shotgun (WGS) entry which is preliminary data.</text>
</comment>
<feature type="transmembrane region" description="Helical" evidence="8">
    <location>
        <begin position="466"/>
        <end position="488"/>
    </location>
</feature>
<feature type="transmembrane region" description="Helical" evidence="8">
    <location>
        <begin position="109"/>
        <end position="134"/>
    </location>
</feature>
<keyword evidence="3" id="KW-0813">Transport</keyword>
<dbReference type="PANTHER" id="PTHR12266:SF0">
    <property type="entry name" value="MITOCHONDRIAL SODIUM_CALCIUM EXCHANGER PROTEIN"/>
    <property type="match status" value="1"/>
</dbReference>
<dbReference type="InterPro" id="IPR004837">
    <property type="entry name" value="NaCa_Exmemb"/>
</dbReference>
<proteinExistence type="inferred from homology"/>
<evidence type="ECO:0000256" key="2">
    <source>
        <dbReference type="ARBA" id="ARBA00008170"/>
    </source>
</evidence>
<evidence type="ECO:0000256" key="5">
    <source>
        <dbReference type="ARBA" id="ARBA00022989"/>
    </source>
</evidence>
<feature type="transmembrane region" description="Helical" evidence="8">
    <location>
        <begin position="550"/>
        <end position="571"/>
    </location>
</feature>
<keyword evidence="6 8" id="KW-0472">Membrane</keyword>
<comment type="subcellular location">
    <subcellularLocation>
        <location evidence="1">Membrane</location>
        <topology evidence="1">Multi-pass membrane protein</topology>
    </subcellularLocation>
</comment>
<accession>A0AAV5RYX9</accession>
<evidence type="ECO:0000313" key="11">
    <source>
        <dbReference type="Proteomes" id="UP001377567"/>
    </source>
</evidence>
<name>A0AAV5RYX9_MAUHU</name>
<protein>
    <submittedName>
        <fullName evidence="10">Ecm27 protein</fullName>
    </submittedName>
</protein>
<dbReference type="InterPro" id="IPR051359">
    <property type="entry name" value="CaCA_antiporter"/>
</dbReference>
<sequence length="749" mass="82457">MLSPEWLYRLVHPSVLYAGAHLSPLFLLESSFHVILCFVLLGICASDYLCPNVASIADASYAERFPTHTQVRSTGALMAVLLSWCNSSPDLFSNLVSWTSSPDPTAAALSVGEVLGACGIILCVVEGSIFLIMASTDIAVTHHQKLTILRDLSFTAVAMLLMWYISIRNKVTVMNCIVMMTVYALYMVVKFTPAKHLPGLRRNSTAAAAPIAPTATTAVTSTTSNATAIPASTSHENTPMMNSTSTNTNINSAGLVDPEAQTEYHSTDVENSPTPLGPIPTGIKPSLISAMDYSSLLNMLEESMSENNDLSNEQAELISMQGNSFILPFMEGPGGSRPHSTDQTRSIPTIEISDAPSITSAPGTPLDFAPYSDNPDSELESTSHISVSSNADIARWISRNKKYRNFTIRIFAPHLMNYKAKSTADRILSILTIPFVLILQISCPRSIQLLDYDKTSSKYSLIKSHLVVLALQAFISPAAGFRVLTFLVNRQLSFWLWFFPLCLSFTIVVFMVLFYRSVKQHNTFSLLETTPSEADEKSKKRRELERQHDIIQITFLVIGIINAILFISLIANCLIEMMELYQELTGISKAILGLTIFAWGNSISDLISNIAMCKFYLKVPHQDDFEHIRTVATKFFVIACTSCLGGVMLNSMIGIGLSGFISMIFVHSETNEWWFLRSRALGEEGSTYNYKFVVSCIFIMLQIAFLSVVFGGPAQVTTFLHAHRSKIGLVMCGLWGAATLCNIIIEIFG</sequence>
<dbReference type="PANTHER" id="PTHR12266">
    <property type="entry name" value="NA+/CA2+ K+ INDEPENDENT EXCHANGER"/>
    <property type="match status" value="1"/>
</dbReference>
<gene>
    <name evidence="10" type="ORF">DAKH74_022850</name>
</gene>
<evidence type="ECO:0000256" key="6">
    <source>
        <dbReference type="ARBA" id="ARBA00023136"/>
    </source>
</evidence>
<dbReference type="InterPro" id="IPR044880">
    <property type="entry name" value="NCX_ion-bd_dom_sf"/>
</dbReference>
<evidence type="ECO:0000259" key="9">
    <source>
        <dbReference type="Pfam" id="PF01699"/>
    </source>
</evidence>
<feature type="transmembrane region" description="Helical" evidence="8">
    <location>
        <begin position="146"/>
        <end position="165"/>
    </location>
</feature>
<dbReference type="AlphaFoldDB" id="A0AAV5RYX9"/>
<feature type="transmembrane region" description="Helical" evidence="8">
    <location>
        <begin position="688"/>
        <end position="715"/>
    </location>
</feature>
<feature type="region of interest" description="Disordered" evidence="7">
    <location>
        <begin position="350"/>
        <end position="383"/>
    </location>
</feature>
<dbReference type="GO" id="GO:0006874">
    <property type="term" value="P:intracellular calcium ion homeostasis"/>
    <property type="evidence" value="ECO:0007669"/>
    <property type="project" value="TreeGrafter"/>
</dbReference>
<comment type="similarity">
    <text evidence="2">Belongs to the Ca(2+):cation antiporter (CaCA) (TC 2.A.19) family.</text>
</comment>
<dbReference type="EMBL" id="BTGD01000005">
    <property type="protein sequence ID" value="GMM55669.1"/>
    <property type="molecule type" value="Genomic_DNA"/>
</dbReference>
<evidence type="ECO:0000313" key="10">
    <source>
        <dbReference type="EMBL" id="GMM55669.1"/>
    </source>
</evidence>